<feature type="transmembrane region" description="Helical" evidence="8">
    <location>
        <begin position="141"/>
        <end position="159"/>
    </location>
</feature>
<sequence length="187" mass="20976">MKDFAMQLTQKCVSMGLLDESYSEWFAYSIEKRVTTLFTWLVQCLIGGFCFGWTLTISFSVFFLLIRKYTNGYHAATYSKCLFCSILLEVVLLASISYVFRTGLALLFLTIVSDITILYIAPVNNKSIHWSTNEFKAAKIAVRWLLLILNIFAILLVGTQIAPSILQGLVAALTADAITLSISRCQN</sequence>
<evidence type="ECO:0000313" key="10">
    <source>
        <dbReference type="Proteomes" id="UP001496146"/>
    </source>
</evidence>
<dbReference type="InterPro" id="IPR006741">
    <property type="entry name" value="AgrB"/>
</dbReference>
<evidence type="ECO:0000256" key="3">
    <source>
        <dbReference type="ARBA" id="ARBA00022670"/>
    </source>
</evidence>
<keyword evidence="10" id="KW-1185">Reference proteome</keyword>
<keyword evidence="2" id="KW-0673">Quorum sensing</keyword>
<organism evidence="9 10">
    <name type="scientific">Faecalibacterium faecis</name>
    <dbReference type="NCBI Taxonomy" id="3133157"/>
    <lineage>
        <taxon>Bacteria</taxon>
        <taxon>Bacillati</taxon>
        <taxon>Bacillota</taxon>
        <taxon>Clostridia</taxon>
        <taxon>Eubacteriales</taxon>
        <taxon>Oscillospiraceae</taxon>
        <taxon>Faecalibacterium</taxon>
    </lineage>
</organism>
<evidence type="ECO:0000256" key="2">
    <source>
        <dbReference type="ARBA" id="ARBA00022654"/>
    </source>
</evidence>
<keyword evidence="7 8" id="KW-0472">Membrane</keyword>
<evidence type="ECO:0000256" key="4">
    <source>
        <dbReference type="ARBA" id="ARBA00022692"/>
    </source>
</evidence>
<keyword evidence="3" id="KW-0645">Protease</keyword>
<reference evidence="9 10" key="1">
    <citation type="submission" date="2024-03" db="EMBL/GenBank/DDBJ databases">
        <title>Human intestinal bacterial collection.</title>
        <authorList>
            <person name="Pauvert C."/>
            <person name="Hitch T.C.A."/>
            <person name="Clavel T."/>
        </authorList>
    </citation>
    <scope>NUCLEOTIDE SEQUENCE [LARGE SCALE GENOMIC DNA]</scope>
    <source>
        <strain evidence="9 10">CLA-JM-H7-B</strain>
    </source>
</reference>
<name>A0ABV1BR14_9FIRM</name>
<dbReference type="RefSeq" id="WP_179860380.1">
    <property type="nucleotide sequence ID" value="NZ_JBBMEP010000012.1"/>
</dbReference>
<keyword evidence="5" id="KW-0378">Hydrolase</keyword>
<proteinExistence type="predicted"/>
<dbReference type="EMBL" id="JBBMEP010000012">
    <property type="protein sequence ID" value="MEQ2377284.1"/>
    <property type="molecule type" value="Genomic_DNA"/>
</dbReference>
<keyword evidence="1" id="KW-1003">Cell membrane</keyword>
<gene>
    <name evidence="9" type="ORF">WMO17_07930</name>
</gene>
<dbReference type="Proteomes" id="UP001496146">
    <property type="component" value="Unassembled WGS sequence"/>
</dbReference>
<feature type="transmembrane region" description="Helical" evidence="8">
    <location>
        <begin position="104"/>
        <end position="121"/>
    </location>
</feature>
<protein>
    <submittedName>
        <fullName evidence="9">Accessory gene regulator B family protein</fullName>
    </submittedName>
</protein>
<evidence type="ECO:0000256" key="5">
    <source>
        <dbReference type="ARBA" id="ARBA00022801"/>
    </source>
</evidence>
<evidence type="ECO:0000313" key="9">
    <source>
        <dbReference type="EMBL" id="MEQ2377284.1"/>
    </source>
</evidence>
<evidence type="ECO:0000256" key="7">
    <source>
        <dbReference type="ARBA" id="ARBA00023136"/>
    </source>
</evidence>
<keyword evidence="4 8" id="KW-0812">Transmembrane</keyword>
<feature type="transmembrane region" description="Helical" evidence="8">
    <location>
        <begin position="78"/>
        <end position="98"/>
    </location>
</feature>
<dbReference type="Pfam" id="PF04647">
    <property type="entry name" value="AgrB"/>
    <property type="match status" value="1"/>
</dbReference>
<evidence type="ECO:0000256" key="1">
    <source>
        <dbReference type="ARBA" id="ARBA00022475"/>
    </source>
</evidence>
<evidence type="ECO:0000256" key="6">
    <source>
        <dbReference type="ARBA" id="ARBA00022989"/>
    </source>
</evidence>
<accession>A0ABV1BR14</accession>
<evidence type="ECO:0000256" key="8">
    <source>
        <dbReference type="SAM" id="Phobius"/>
    </source>
</evidence>
<comment type="caution">
    <text evidence="9">The sequence shown here is derived from an EMBL/GenBank/DDBJ whole genome shotgun (WGS) entry which is preliminary data.</text>
</comment>
<keyword evidence="6 8" id="KW-1133">Transmembrane helix</keyword>
<feature type="transmembrane region" description="Helical" evidence="8">
    <location>
        <begin position="40"/>
        <end position="66"/>
    </location>
</feature>